<comment type="similarity">
    <text evidence="5 16">Belongs to the ATP phosphoribosyltransferase family. Short subfamily.</text>
</comment>
<dbReference type="Gene3D" id="3.30.930.10">
    <property type="entry name" value="Bira Bifunctional Protein, Domain 2"/>
    <property type="match status" value="1"/>
</dbReference>
<evidence type="ECO:0000256" key="9">
    <source>
        <dbReference type="ARBA" id="ARBA00022679"/>
    </source>
</evidence>
<proteinExistence type="inferred from homology"/>
<evidence type="ECO:0000256" key="12">
    <source>
        <dbReference type="ARBA" id="ARBA00023102"/>
    </source>
</evidence>
<keyword evidence="10 16" id="KW-0547">Nucleotide-binding</keyword>
<evidence type="ECO:0000313" key="18">
    <source>
        <dbReference type="EMBL" id="MVX61311.1"/>
    </source>
</evidence>
<comment type="domain">
    <text evidence="16">Lacks the C-terminal regulatory region which is replaced by HisZ.</text>
</comment>
<name>A0A6N8JN46_9ACTN</name>
<reference evidence="18 19" key="1">
    <citation type="submission" date="2019-12" db="EMBL/GenBank/DDBJ databases">
        <title>Microbes associate with the intestines of laboratory mice.</title>
        <authorList>
            <person name="Navarre W."/>
            <person name="Wong E."/>
        </authorList>
    </citation>
    <scope>NUCLEOTIDE SEQUENCE [LARGE SCALE GENOMIC DNA]</scope>
    <source>
        <strain evidence="18 19">NM66_B29</strain>
    </source>
</reference>
<evidence type="ECO:0000256" key="16">
    <source>
        <dbReference type="HAMAP-Rule" id="MF_01018"/>
    </source>
</evidence>
<keyword evidence="9 16" id="KW-0808">Transferase</keyword>
<evidence type="ECO:0000256" key="11">
    <source>
        <dbReference type="ARBA" id="ARBA00022840"/>
    </source>
</evidence>
<keyword evidence="12 16" id="KW-0368">Histidine biosynthesis</keyword>
<comment type="subunit">
    <text evidence="16">Heteromultimer composed of HisG and HisZ subunits.</text>
</comment>
<evidence type="ECO:0000256" key="7">
    <source>
        <dbReference type="ARBA" id="ARBA00022605"/>
    </source>
</evidence>
<dbReference type="GO" id="GO:0005524">
    <property type="term" value="F:ATP binding"/>
    <property type="evidence" value="ECO:0007669"/>
    <property type="project" value="UniProtKB-KW"/>
</dbReference>
<dbReference type="SUPFAM" id="SSF53850">
    <property type="entry name" value="Periplasmic binding protein-like II"/>
    <property type="match status" value="1"/>
</dbReference>
<comment type="similarity">
    <text evidence="4 15">Belongs to the class-II aminoacyl-tRNA synthetase family. HisZ subfamily.</text>
</comment>
<evidence type="ECO:0000256" key="4">
    <source>
        <dbReference type="ARBA" id="ARBA00005539"/>
    </source>
</evidence>
<dbReference type="EMBL" id="WSRR01000017">
    <property type="protein sequence ID" value="MVX61311.1"/>
    <property type="molecule type" value="Genomic_DNA"/>
</dbReference>
<keyword evidence="7 16" id="KW-0028">Amino-acid biosynthesis</keyword>
<evidence type="ECO:0000256" key="8">
    <source>
        <dbReference type="ARBA" id="ARBA00022676"/>
    </source>
</evidence>
<accession>A0A6N8JN46</accession>
<dbReference type="InterPro" id="IPR001348">
    <property type="entry name" value="ATP_PRibTrfase_HisG"/>
</dbReference>
<dbReference type="GO" id="GO:0003879">
    <property type="term" value="F:ATP phosphoribosyltransferase activity"/>
    <property type="evidence" value="ECO:0007669"/>
    <property type="project" value="UniProtKB-UniRule"/>
</dbReference>
<keyword evidence="8 16" id="KW-0328">Glycosyltransferase</keyword>
<evidence type="ECO:0000256" key="13">
    <source>
        <dbReference type="ARBA" id="ARBA00024861"/>
    </source>
</evidence>
<sequence>MNAVTPSGFRDVLAEEALAREGVTRAVQDLFASRGYLPIETPTLEVMDVMRAGGRMPASPFKFFDSHDDLLAMRPDVTLQIARMCATRLAGEPGPLRFRYTQRVFREAESDNQVQARELTQCGVECIGAAGAAVDAEIVALLTEALALAGVGRFVLGLATVGVLRALLERSGAAEPWKAAVLDAYHDSDFVALDRLCAAPGTAAAADAESPDPGCAAPAYVDAIRHLARIRGGQDAIDAVRALAAPLGCAADLDEFQDTYDRLVAAGLGERILVDFSVISSFNYYTGIVFEAVSPYLGTPLGSGGRYDRMIGTYGADRPAAGFAFCLEQAATAAAAEAQRVGDARRPLRIAVPKGSLNADAIACLAEAGLDVTGLANPGRALVISNPGVDYIIVRPSDAPVFVALGAADCGICGKDSLLEVGADVVELVDLRFGGCRFVVAEAAGTTAAIEERCRKLGSMRIATKYPSITRAHFARRGTQVEIVYLHGNIELAPMVGLAERIVDITATGTTLAENNLEIVEEVLASTARFFANGCAMRTDDRIVALARILAANAPKHTYAPIAGATQPA</sequence>
<dbReference type="CDD" id="cd13595">
    <property type="entry name" value="PBP2_HisGs"/>
    <property type="match status" value="1"/>
</dbReference>
<dbReference type="HAMAP" id="MF_01018">
    <property type="entry name" value="HisG_Short"/>
    <property type="match status" value="1"/>
</dbReference>
<comment type="pathway">
    <text evidence="3 16">Amino-acid biosynthesis; L-histidine biosynthesis; L-histidine from 5-phospho-alpha-D-ribose 1-diphosphate: step 1/9.</text>
</comment>
<dbReference type="UniPathway" id="UPA00031">
    <property type="reaction ID" value="UER00006"/>
</dbReference>
<comment type="catalytic activity">
    <reaction evidence="1 16">
        <text>1-(5-phospho-beta-D-ribosyl)-ATP + diphosphate = 5-phospho-alpha-D-ribose 1-diphosphate + ATP</text>
        <dbReference type="Rhea" id="RHEA:18473"/>
        <dbReference type="ChEBI" id="CHEBI:30616"/>
        <dbReference type="ChEBI" id="CHEBI:33019"/>
        <dbReference type="ChEBI" id="CHEBI:58017"/>
        <dbReference type="ChEBI" id="CHEBI:73183"/>
        <dbReference type="EC" id="2.4.2.17"/>
    </reaction>
</comment>
<keyword evidence="11 16" id="KW-0067">ATP-binding</keyword>
<dbReference type="Pfam" id="PF01634">
    <property type="entry name" value="HisG"/>
    <property type="match status" value="1"/>
</dbReference>
<evidence type="ECO:0000256" key="2">
    <source>
        <dbReference type="ARBA" id="ARBA00004496"/>
    </source>
</evidence>
<evidence type="ECO:0000259" key="17">
    <source>
        <dbReference type="PROSITE" id="PS50862"/>
    </source>
</evidence>
<dbReference type="Gene3D" id="3.40.190.10">
    <property type="entry name" value="Periplasmic binding protein-like II"/>
    <property type="match status" value="2"/>
</dbReference>
<organism evidence="18 19">
    <name type="scientific">Adlercreutzia mucosicola</name>
    <dbReference type="NCBI Taxonomy" id="580026"/>
    <lineage>
        <taxon>Bacteria</taxon>
        <taxon>Bacillati</taxon>
        <taxon>Actinomycetota</taxon>
        <taxon>Coriobacteriia</taxon>
        <taxon>Eggerthellales</taxon>
        <taxon>Eggerthellaceae</taxon>
        <taxon>Adlercreutzia</taxon>
    </lineage>
</organism>
<dbReference type="PROSITE" id="PS50862">
    <property type="entry name" value="AA_TRNA_LIGASE_II"/>
    <property type="match status" value="1"/>
</dbReference>
<dbReference type="InterPro" id="IPR045864">
    <property type="entry name" value="aa-tRNA-synth_II/BPL/LPL"/>
</dbReference>
<comment type="function">
    <text evidence="13 16">Catalyzes the condensation of ATP and 5-phosphoribose 1-diphosphate to form N'-(5'-phosphoribosyl)-ATP (PR-ATP). Has a crucial role in the pathway because the rate of histidine biosynthesis seems to be controlled primarily by regulation of HisG enzymatic activity.</text>
</comment>
<evidence type="ECO:0000256" key="15">
    <source>
        <dbReference type="HAMAP-Rule" id="MF_00125"/>
    </source>
</evidence>
<evidence type="ECO:0000256" key="10">
    <source>
        <dbReference type="ARBA" id="ARBA00022741"/>
    </source>
</evidence>
<comment type="subcellular location">
    <subcellularLocation>
        <location evidence="2 16">Cytoplasm</location>
    </subcellularLocation>
</comment>
<dbReference type="GO" id="GO:0005737">
    <property type="term" value="C:cytoplasm"/>
    <property type="evidence" value="ECO:0007669"/>
    <property type="project" value="UniProtKB-SubCell"/>
</dbReference>
<dbReference type="InterPro" id="IPR041715">
    <property type="entry name" value="HisRS-like_core"/>
</dbReference>
<dbReference type="EC" id="2.4.2.17" evidence="16"/>
<evidence type="ECO:0000313" key="19">
    <source>
        <dbReference type="Proteomes" id="UP000463388"/>
    </source>
</evidence>
<keyword evidence="6 16" id="KW-0963">Cytoplasm</keyword>
<dbReference type="FunFam" id="3.40.190.10:FF:000008">
    <property type="entry name" value="ATP phosphoribosyltransferase"/>
    <property type="match status" value="1"/>
</dbReference>
<dbReference type="GO" id="GO:0000105">
    <property type="term" value="P:L-histidine biosynthetic process"/>
    <property type="evidence" value="ECO:0007669"/>
    <property type="project" value="UniProtKB-UniRule"/>
</dbReference>
<dbReference type="Pfam" id="PF13393">
    <property type="entry name" value="tRNA-synt_His"/>
    <property type="match status" value="1"/>
</dbReference>
<feature type="domain" description="Aminoacyl-transfer RNA synthetases class-II family profile" evidence="17">
    <location>
        <begin position="23"/>
        <end position="485"/>
    </location>
</feature>
<evidence type="ECO:0000256" key="5">
    <source>
        <dbReference type="ARBA" id="ARBA00009489"/>
    </source>
</evidence>
<dbReference type="AlphaFoldDB" id="A0A6N8JN46"/>
<dbReference type="PROSITE" id="PS01316">
    <property type="entry name" value="ATP_P_PHORIBOSYLTR"/>
    <property type="match status" value="1"/>
</dbReference>
<dbReference type="NCBIfam" id="TIGR00070">
    <property type="entry name" value="hisG"/>
    <property type="match status" value="1"/>
</dbReference>
<comment type="function">
    <text evidence="14 15">Required for the first step of histidine biosynthesis. May allow the feedback regulation of ATP phosphoribosyltransferase activity by histidine.</text>
</comment>
<comment type="caution">
    <text evidence="18">The sequence shown here is derived from an EMBL/GenBank/DDBJ whole genome shotgun (WGS) entry which is preliminary data.</text>
</comment>
<gene>
    <name evidence="16" type="primary">hisG</name>
    <name evidence="15" type="synonym">hisZ</name>
    <name evidence="18" type="ORF">GKZ27_07575</name>
</gene>
<protein>
    <recommendedName>
        <fullName evidence="15 16">Multifunctional fusion protein</fullName>
    </recommendedName>
    <domain>
        <recommendedName>
            <fullName evidence="16">ATP phosphoribosyltransferase</fullName>
            <shortName evidence="16">ATP-PRT</shortName>
            <shortName evidence="16">ATP-PRTase</shortName>
            <ecNumber evidence="16">2.4.2.17</ecNumber>
        </recommendedName>
    </domain>
    <domain>
        <recommendedName>
            <fullName evidence="15">ATP phosphoribosyltransferase regulatory subunit</fullName>
        </recommendedName>
    </domain>
</protein>
<dbReference type="SUPFAM" id="SSF55681">
    <property type="entry name" value="Class II aaRS and biotin synthetases"/>
    <property type="match status" value="1"/>
</dbReference>
<comment type="miscellaneous">
    <text evidence="15">This function is generally fulfilled by the C-terminal part of HisG, which is missing in some bacteria such as this one.</text>
</comment>
<dbReference type="PANTHER" id="PTHR21403:SF8">
    <property type="entry name" value="ATP PHOSPHORIBOSYLTRANSFERASE"/>
    <property type="match status" value="1"/>
</dbReference>
<dbReference type="InterPro" id="IPR018198">
    <property type="entry name" value="ATP_PRibTrfase_CS"/>
</dbReference>
<evidence type="ECO:0000256" key="14">
    <source>
        <dbReference type="ARBA" id="ARBA00025246"/>
    </source>
</evidence>
<dbReference type="Proteomes" id="UP000463388">
    <property type="component" value="Unassembled WGS sequence"/>
</dbReference>
<evidence type="ECO:0000256" key="3">
    <source>
        <dbReference type="ARBA" id="ARBA00004667"/>
    </source>
</evidence>
<dbReference type="PANTHER" id="PTHR21403">
    <property type="entry name" value="ATP PHOSPHORIBOSYLTRANSFERASE ATP-PRTASE"/>
    <property type="match status" value="1"/>
</dbReference>
<dbReference type="OrthoDB" id="9801867at2"/>
<dbReference type="InterPro" id="IPR024893">
    <property type="entry name" value="ATP_PRibTrfase_HisG_short"/>
</dbReference>
<evidence type="ECO:0000256" key="6">
    <source>
        <dbReference type="ARBA" id="ARBA00022490"/>
    </source>
</evidence>
<dbReference type="HAMAP" id="MF_00125">
    <property type="entry name" value="HisZ"/>
    <property type="match status" value="1"/>
</dbReference>
<dbReference type="InterPro" id="IPR013820">
    <property type="entry name" value="ATP_PRibTrfase_cat"/>
</dbReference>
<keyword evidence="19" id="KW-1185">Reference proteome</keyword>
<dbReference type="RefSeq" id="WP_160346413.1">
    <property type="nucleotide sequence ID" value="NZ_WSRR01000017.1"/>
</dbReference>
<dbReference type="InterPro" id="IPR006195">
    <property type="entry name" value="aa-tRNA-synth_II"/>
</dbReference>
<dbReference type="InterPro" id="IPR004517">
    <property type="entry name" value="HisZ"/>
</dbReference>
<evidence type="ECO:0000256" key="1">
    <source>
        <dbReference type="ARBA" id="ARBA00000915"/>
    </source>
</evidence>